<gene>
    <name evidence="3" type="ORF">KP509_04G022300</name>
</gene>
<dbReference type="InterPro" id="IPR036537">
    <property type="entry name" value="Adaptor_Cbl_N_dom_sf"/>
</dbReference>
<reference evidence="3" key="1">
    <citation type="submission" date="2021-08" db="EMBL/GenBank/DDBJ databases">
        <title>WGS assembly of Ceratopteris richardii.</title>
        <authorList>
            <person name="Marchant D.B."/>
            <person name="Chen G."/>
            <person name="Jenkins J."/>
            <person name="Shu S."/>
            <person name="Leebens-Mack J."/>
            <person name="Grimwood J."/>
            <person name="Schmutz J."/>
            <person name="Soltis P."/>
            <person name="Soltis D."/>
            <person name="Chen Z.-H."/>
        </authorList>
    </citation>
    <scope>NUCLEOTIDE SEQUENCE</scope>
    <source>
        <strain evidence="3">Whitten #5841</strain>
        <tissue evidence="3">Leaf</tissue>
    </source>
</reference>
<dbReference type="SMART" id="SM00185">
    <property type="entry name" value="ARM"/>
    <property type="match status" value="4"/>
</dbReference>
<accession>A0A8T2UYN7</accession>
<evidence type="ECO:0000313" key="3">
    <source>
        <dbReference type="EMBL" id="KAH7438594.1"/>
    </source>
</evidence>
<dbReference type="EMBL" id="CM035409">
    <property type="protein sequence ID" value="KAH7438594.1"/>
    <property type="molecule type" value="Genomic_DNA"/>
</dbReference>
<keyword evidence="4" id="KW-1185">Reference proteome</keyword>
<protein>
    <recommendedName>
        <fullName evidence="2">DUF7792 domain-containing protein</fullName>
    </recommendedName>
</protein>
<evidence type="ECO:0000313" key="4">
    <source>
        <dbReference type="Proteomes" id="UP000825935"/>
    </source>
</evidence>
<dbReference type="Pfam" id="PF25055">
    <property type="entry name" value="DUF7792"/>
    <property type="match status" value="1"/>
</dbReference>
<dbReference type="InterPro" id="IPR056694">
    <property type="entry name" value="DUF7792"/>
</dbReference>
<dbReference type="AlphaFoldDB" id="A0A8T2UYN7"/>
<dbReference type="OrthoDB" id="1711910at2759"/>
<feature type="compositionally biased region" description="Basic and acidic residues" evidence="1">
    <location>
        <begin position="380"/>
        <end position="392"/>
    </location>
</feature>
<organism evidence="3 4">
    <name type="scientific">Ceratopteris richardii</name>
    <name type="common">Triangle waterfern</name>
    <dbReference type="NCBI Taxonomy" id="49495"/>
    <lineage>
        <taxon>Eukaryota</taxon>
        <taxon>Viridiplantae</taxon>
        <taxon>Streptophyta</taxon>
        <taxon>Embryophyta</taxon>
        <taxon>Tracheophyta</taxon>
        <taxon>Polypodiopsida</taxon>
        <taxon>Polypodiidae</taxon>
        <taxon>Polypodiales</taxon>
        <taxon>Pteridineae</taxon>
        <taxon>Pteridaceae</taxon>
        <taxon>Parkerioideae</taxon>
        <taxon>Ceratopteris</taxon>
    </lineage>
</organism>
<proteinExistence type="predicted"/>
<evidence type="ECO:0000256" key="1">
    <source>
        <dbReference type="SAM" id="MobiDB-lite"/>
    </source>
</evidence>
<feature type="domain" description="DUF7792" evidence="2">
    <location>
        <begin position="8"/>
        <end position="128"/>
    </location>
</feature>
<dbReference type="GO" id="GO:0007166">
    <property type="term" value="P:cell surface receptor signaling pathway"/>
    <property type="evidence" value="ECO:0007669"/>
    <property type="project" value="InterPro"/>
</dbReference>
<sequence length="651" mass="71860">MAKIEKLEDILSNPIQLTDEVLNLITKRGSFLPDCGELGPKLQKVSYLLRTVARLDGGSGSSLYMRPLRRMLQELEKSLRKALVLAQKCNHKGMMRRVITITSAHDFKRVNGLLENSLGDLSWFISMSGTGEKSGFVGMPNISTTDALLGYCWLQIGNLYRGSEEERNEAVSNLYSYAKEENEKIMKLMVEEEAIPPLLKILQDGSLEAREMTAHLLGRMARDEIVVKEMVACGMIPIAVKSLHIYGAPMKIQAAVAWAIAEMLESDPSQQDFFLEEKVVQSLVGLLGESLEDLEKARPPMDMHTLMTSVAAKKAAVAASKEDHIRSIVPKPSESSNGHFKADTHVKPQASLGQGFLNSEANRNIPGKSSDVGKGLSQRELNRRERENASPQLKEELKAAVARALWKLARGNPKACINITETKALLCLATLMEKTTGVLQRNSVMVVMEIASVAEIHIEVRRKAFKMSSPAVKAVVDQLLRLMDKGDPELQVACVKAIGCLSRTFPVSETRLIKLLVKKLEESASDDAIAEEVVAALEKFVCKDNYLHKEHSKAVVEASGVGPLVQIVFLEKGAVQVNAVKALCNIALHSGENEELSKAQPLPALKNFAKTYNFSQQPSLEELVHQAINHLEIYHGRGDRHLPGDSYEFEL</sequence>
<dbReference type="PANTHER" id="PTHR46168:SF1">
    <property type="entry name" value="ARMADILLO REPEAT ONLY 4"/>
    <property type="match status" value="1"/>
</dbReference>
<name>A0A8T2UYN7_CERRI</name>
<dbReference type="InterPro" id="IPR011989">
    <property type="entry name" value="ARM-like"/>
</dbReference>
<feature type="region of interest" description="Disordered" evidence="1">
    <location>
        <begin position="356"/>
        <end position="392"/>
    </location>
</feature>
<dbReference type="EMBL" id="CM035409">
    <property type="protein sequence ID" value="KAH7438593.1"/>
    <property type="molecule type" value="Genomic_DNA"/>
</dbReference>
<dbReference type="InterPro" id="IPR016024">
    <property type="entry name" value="ARM-type_fold"/>
</dbReference>
<dbReference type="SUPFAM" id="SSF48371">
    <property type="entry name" value="ARM repeat"/>
    <property type="match status" value="1"/>
</dbReference>
<dbReference type="Gene3D" id="1.25.10.10">
    <property type="entry name" value="Leucine-rich Repeat Variant"/>
    <property type="match status" value="2"/>
</dbReference>
<dbReference type="InterPro" id="IPR000225">
    <property type="entry name" value="Armadillo"/>
</dbReference>
<dbReference type="OMA" id="ARDNQHF"/>
<dbReference type="PANTHER" id="PTHR46168">
    <property type="entry name" value="ARMADILLO REPEAT ONLY 4"/>
    <property type="match status" value="1"/>
</dbReference>
<comment type="caution">
    <text evidence="3">The sequence shown here is derived from an EMBL/GenBank/DDBJ whole genome shotgun (WGS) entry which is preliminary data.</text>
</comment>
<dbReference type="Proteomes" id="UP000825935">
    <property type="component" value="Chromosome 4"/>
</dbReference>
<evidence type="ECO:0000259" key="2">
    <source>
        <dbReference type="Pfam" id="PF25055"/>
    </source>
</evidence>
<dbReference type="Gene3D" id="1.20.930.20">
    <property type="entry name" value="Adaptor protein Cbl, N-terminal domain"/>
    <property type="match status" value="1"/>
</dbReference>